<protein>
    <submittedName>
        <fullName evidence="3">Aste57867_10406 protein</fullName>
    </submittedName>
</protein>
<proteinExistence type="predicted"/>
<reference evidence="3 4" key="1">
    <citation type="submission" date="2019-03" db="EMBL/GenBank/DDBJ databases">
        <authorList>
            <person name="Gaulin E."/>
            <person name="Dumas B."/>
        </authorList>
    </citation>
    <scope>NUCLEOTIDE SEQUENCE [LARGE SCALE GENOMIC DNA]</scope>
    <source>
        <strain evidence="3">CBS 568.67</strain>
    </source>
</reference>
<dbReference type="PANTHER" id="PTHR34365:SF7">
    <property type="entry name" value="GLYCINE-RICH DOMAIN-CONTAINING PROTEIN 1"/>
    <property type="match status" value="1"/>
</dbReference>
<sequence length="636" mass="71729">MLDTRLGRSDALMSEATVGTTFPSYNVDFQIKPRGLFGGLPKVVWRQFRLSGQTLSIYNGTKRLHAFHAPDVSLQWTPPHDYTLHVKTQPKLTLYVPYMGRMNRFRHVLEQATETMMWVAPPTGSRLLGVATEIIQAEQVMPTNDLQKSTLGTGDVLAHLQRLQAAHQLQQASASHMDLYIQLMSIEAKYCAGVHVDNLAHVVHMLRGTTCVSCNAQSMPRRSIQSTLSTCPYPTCNGHFAIQDVYHLHIKGNVIQCHACHQRVSLETFKVASFLANCPSFEMDIYPFLDVVPDTLPTVTVHTPAMPSDGTIQSFLHDFRQHLDQFVRPLFLRRTKAMNLLERKCAFDLTVGALLRTVQERVDVYLNGPIGDFDVDLVHAMLDHLDFARAMCVNLEYWTNPTVVEAAMVRYHKFMTLEHPHDLVPTFDIALVWQSHRCMPHKYHLHCMDVQGGRLDGRETARRCSDDTIEKRYANTFVRWAKTFNEPYSSYPPSYDAWIQGKVLLGKENPFSKHEWTQHSRLPAHECRFVGVNESFPVSDGFVGTSKRPSNAEPILEEPAAVYKAVIGTPLMDTRVLSTSHNGVAQQRNWSMEPRTTNKTMLTGACAKKRGFESRSCTPNPSSGQSSSVGCSRGVM</sequence>
<dbReference type="OrthoDB" id="64309at2759"/>
<dbReference type="Proteomes" id="UP000332933">
    <property type="component" value="Unassembled WGS sequence"/>
</dbReference>
<dbReference type="EMBL" id="VJMH01005204">
    <property type="protein sequence ID" value="KAF0699006.1"/>
    <property type="molecule type" value="Genomic_DNA"/>
</dbReference>
<keyword evidence="4" id="KW-1185">Reference proteome</keyword>
<evidence type="ECO:0000313" key="3">
    <source>
        <dbReference type="EMBL" id="VFT87280.1"/>
    </source>
</evidence>
<evidence type="ECO:0000256" key="1">
    <source>
        <dbReference type="SAM" id="MobiDB-lite"/>
    </source>
</evidence>
<feature type="region of interest" description="Disordered" evidence="1">
    <location>
        <begin position="612"/>
        <end position="636"/>
    </location>
</feature>
<organism evidence="3 4">
    <name type="scientific">Aphanomyces stellatus</name>
    <dbReference type="NCBI Taxonomy" id="120398"/>
    <lineage>
        <taxon>Eukaryota</taxon>
        <taxon>Sar</taxon>
        <taxon>Stramenopiles</taxon>
        <taxon>Oomycota</taxon>
        <taxon>Saprolegniomycetes</taxon>
        <taxon>Saprolegniales</taxon>
        <taxon>Verrucalvaceae</taxon>
        <taxon>Aphanomyces</taxon>
    </lineage>
</organism>
<dbReference type="Pfam" id="PF07173">
    <property type="entry name" value="GRDP-like"/>
    <property type="match status" value="1"/>
</dbReference>
<dbReference type="AlphaFoldDB" id="A0A485KQ92"/>
<evidence type="ECO:0000313" key="4">
    <source>
        <dbReference type="Proteomes" id="UP000332933"/>
    </source>
</evidence>
<dbReference type="InterPro" id="IPR009836">
    <property type="entry name" value="GRDP-like"/>
</dbReference>
<dbReference type="PANTHER" id="PTHR34365">
    <property type="entry name" value="ENOLASE (DUF1399)"/>
    <property type="match status" value="1"/>
</dbReference>
<accession>A0A485KQ92</accession>
<reference evidence="2" key="2">
    <citation type="submission" date="2019-06" db="EMBL/GenBank/DDBJ databases">
        <title>Genomics analysis of Aphanomyces spp. identifies a new class of oomycete effector associated with host adaptation.</title>
        <authorList>
            <person name="Gaulin E."/>
        </authorList>
    </citation>
    <scope>NUCLEOTIDE SEQUENCE</scope>
    <source>
        <strain evidence="2">CBS 578.67</strain>
    </source>
</reference>
<gene>
    <name evidence="3" type="primary">Aste57867_10406</name>
    <name evidence="2" type="ORF">As57867_010366</name>
    <name evidence="3" type="ORF">ASTE57867_10406</name>
</gene>
<feature type="compositionally biased region" description="Low complexity" evidence="1">
    <location>
        <begin position="622"/>
        <end position="636"/>
    </location>
</feature>
<evidence type="ECO:0000313" key="2">
    <source>
        <dbReference type="EMBL" id="KAF0699006.1"/>
    </source>
</evidence>
<dbReference type="EMBL" id="CAADRA010005225">
    <property type="protein sequence ID" value="VFT87280.1"/>
    <property type="molecule type" value="Genomic_DNA"/>
</dbReference>
<name>A0A485KQ92_9STRA</name>